<dbReference type="InterPro" id="IPR056884">
    <property type="entry name" value="NPHP3-like_N"/>
</dbReference>
<reference evidence="4 5" key="1">
    <citation type="journal article" date="2019" name="Nat. Ecol. Evol.">
        <title>Megaphylogeny resolves global patterns of mushroom evolution.</title>
        <authorList>
            <person name="Varga T."/>
            <person name="Krizsan K."/>
            <person name="Foldi C."/>
            <person name="Dima B."/>
            <person name="Sanchez-Garcia M."/>
            <person name="Sanchez-Ramirez S."/>
            <person name="Szollosi G.J."/>
            <person name="Szarkandi J.G."/>
            <person name="Papp V."/>
            <person name="Albert L."/>
            <person name="Andreopoulos W."/>
            <person name="Angelini C."/>
            <person name="Antonin V."/>
            <person name="Barry K.W."/>
            <person name="Bougher N.L."/>
            <person name="Buchanan P."/>
            <person name="Buyck B."/>
            <person name="Bense V."/>
            <person name="Catcheside P."/>
            <person name="Chovatia M."/>
            <person name="Cooper J."/>
            <person name="Damon W."/>
            <person name="Desjardin D."/>
            <person name="Finy P."/>
            <person name="Geml J."/>
            <person name="Haridas S."/>
            <person name="Hughes K."/>
            <person name="Justo A."/>
            <person name="Karasinski D."/>
            <person name="Kautmanova I."/>
            <person name="Kiss B."/>
            <person name="Kocsube S."/>
            <person name="Kotiranta H."/>
            <person name="LaButti K.M."/>
            <person name="Lechner B.E."/>
            <person name="Liimatainen K."/>
            <person name="Lipzen A."/>
            <person name="Lukacs Z."/>
            <person name="Mihaltcheva S."/>
            <person name="Morgado L.N."/>
            <person name="Niskanen T."/>
            <person name="Noordeloos M.E."/>
            <person name="Ohm R.A."/>
            <person name="Ortiz-Santana B."/>
            <person name="Ovrebo C."/>
            <person name="Racz N."/>
            <person name="Riley R."/>
            <person name="Savchenko A."/>
            <person name="Shiryaev A."/>
            <person name="Soop K."/>
            <person name="Spirin V."/>
            <person name="Szebenyi C."/>
            <person name="Tomsovsky M."/>
            <person name="Tulloss R.E."/>
            <person name="Uehling J."/>
            <person name="Grigoriev I.V."/>
            <person name="Vagvolgyi C."/>
            <person name="Papp T."/>
            <person name="Martin F.M."/>
            <person name="Miettinen O."/>
            <person name="Hibbett D.S."/>
            <person name="Nagy L.G."/>
        </authorList>
    </citation>
    <scope>NUCLEOTIDE SEQUENCE [LARGE SCALE GENOMIC DNA]</scope>
    <source>
        <strain evidence="4 5">FP101781</strain>
    </source>
</reference>
<protein>
    <recommendedName>
        <fullName evidence="3">Nephrocystin 3-like N-terminal domain-containing protein</fullName>
    </recommendedName>
</protein>
<dbReference type="Proteomes" id="UP000298030">
    <property type="component" value="Unassembled WGS sequence"/>
</dbReference>
<name>A0A4Y7TCT3_COPMI</name>
<dbReference type="STRING" id="71717.A0A4Y7TCT3"/>
<dbReference type="InterPro" id="IPR027417">
    <property type="entry name" value="P-loop_NTPase"/>
</dbReference>
<accession>A0A4Y7TCT3</accession>
<dbReference type="PANTHER" id="PTHR10039:SF14">
    <property type="entry name" value="NACHT DOMAIN-CONTAINING PROTEIN"/>
    <property type="match status" value="1"/>
</dbReference>
<proteinExistence type="predicted"/>
<dbReference type="PANTHER" id="PTHR10039">
    <property type="entry name" value="AMELOGENIN"/>
    <property type="match status" value="1"/>
</dbReference>
<dbReference type="SUPFAM" id="SSF52540">
    <property type="entry name" value="P-loop containing nucleoside triphosphate hydrolases"/>
    <property type="match status" value="1"/>
</dbReference>
<dbReference type="AlphaFoldDB" id="A0A4Y7TCT3"/>
<evidence type="ECO:0000313" key="4">
    <source>
        <dbReference type="EMBL" id="TEB31359.1"/>
    </source>
</evidence>
<organism evidence="4 5">
    <name type="scientific">Coprinellus micaceus</name>
    <name type="common">Glistening ink-cap mushroom</name>
    <name type="synonym">Coprinus micaceus</name>
    <dbReference type="NCBI Taxonomy" id="71717"/>
    <lineage>
        <taxon>Eukaryota</taxon>
        <taxon>Fungi</taxon>
        <taxon>Dikarya</taxon>
        <taxon>Basidiomycota</taxon>
        <taxon>Agaricomycotina</taxon>
        <taxon>Agaricomycetes</taxon>
        <taxon>Agaricomycetidae</taxon>
        <taxon>Agaricales</taxon>
        <taxon>Agaricineae</taxon>
        <taxon>Psathyrellaceae</taxon>
        <taxon>Coprinellus</taxon>
    </lineage>
</organism>
<dbReference type="EMBL" id="QPFP01000019">
    <property type="protein sequence ID" value="TEB31359.1"/>
    <property type="molecule type" value="Genomic_DNA"/>
</dbReference>
<evidence type="ECO:0000256" key="2">
    <source>
        <dbReference type="SAM" id="MobiDB-lite"/>
    </source>
</evidence>
<keyword evidence="1" id="KW-0677">Repeat</keyword>
<evidence type="ECO:0000259" key="3">
    <source>
        <dbReference type="Pfam" id="PF24883"/>
    </source>
</evidence>
<dbReference type="Gene3D" id="3.40.50.300">
    <property type="entry name" value="P-loop containing nucleotide triphosphate hydrolases"/>
    <property type="match status" value="1"/>
</dbReference>
<sequence length="744" mass="84212">MSTSYFPNSSDFNIERGTFITAHNYVHNTYGDRQPKEAFEHLRHRIAVEAVHNSDERCDAPKCHPETRKVVQEEIFSWITDGDGDDQPRNILWLTGPAGAGKTAIASSIAELCDDKGILAGSFFFSSYSGSELRRSKGCLISTLAYCFLQHDSLQALRGPMLSGIERDPTIFRKRLRDQCRALLLKPFHDVCGQLDGLAIPKVIIIDGLDEVEAIGSRQPGIEPHEARLTAEAEQVEILSALLLVAQDRNFPFRILIVSRPERVIRDFFANEAHCISKEIFLDDKYNPDLDIQRFLNAEFTKIRRRYRLPSSWPARETIEGLVRTASGQFIYAATVVRFIQDGKHPDPQTLLSTILNWRSQDSGVNGLASLDALYTRILMSSPDPPLAARWLGAIEQCLPNMPSLFTKQLLQDFEGQAEYLLENLASLISIPEAAYEAQTPYMLYHKSLVDLLDSPRCPLALRRCFTDGRGIFLNTRCVKVFANKLPVSPIAESEWPMFAHRFISLLDGFYPPPNDEASARDLARCDVSWWVRTIDASLAAKPWAAAVTFGDLFYTAHAECGQRTPYNGNCKQSCKNWRRNILKTCRDIGWGVPNAIALLRCAMQDQPGEIQEYVDAVDERGHGIWAYFVPPTKREPRIWPTRSTARLQTEQQQPDEGYESLCRSVGIMYSHLPDDWQERYLADLENGRTVHNALRADIDRIKRELGIDLEDVEPPVYDSDDEMDWAEGTDGTEDGDDMNEDNN</sequence>
<dbReference type="OrthoDB" id="674604at2759"/>
<evidence type="ECO:0000313" key="5">
    <source>
        <dbReference type="Proteomes" id="UP000298030"/>
    </source>
</evidence>
<evidence type="ECO:0000256" key="1">
    <source>
        <dbReference type="ARBA" id="ARBA00022737"/>
    </source>
</evidence>
<feature type="region of interest" description="Disordered" evidence="2">
    <location>
        <begin position="713"/>
        <end position="744"/>
    </location>
</feature>
<keyword evidence="5" id="KW-1185">Reference proteome</keyword>
<dbReference type="Pfam" id="PF24883">
    <property type="entry name" value="NPHP3_N"/>
    <property type="match status" value="1"/>
</dbReference>
<feature type="domain" description="Nephrocystin 3-like N-terminal" evidence="3">
    <location>
        <begin position="75"/>
        <end position="260"/>
    </location>
</feature>
<gene>
    <name evidence="4" type="ORF">FA13DRAFT_1732803</name>
</gene>
<comment type="caution">
    <text evidence="4">The sequence shown here is derived from an EMBL/GenBank/DDBJ whole genome shotgun (WGS) entry which is preliminary data.</text>
</comment>